<keyword evidence="1" id="KW-0472">Membrane</keyword>
<dbReference type="EMBL" id="LRPC01000028">
    <property type="protein sequence ID" value="KYG74071.1"/>
    <property type="molecule type" value="Genomic_DNA"/>
</dbReference>
<sequence>MLLRCLRLKFVKGLSNDQRLVFTYFFILSTAKDLVFIKAVSLSMHQQFWFRANHGVLTRINHMNRLGHRFRLSVFIQNYYLPR</sequence>
<keyword evidence="1" id="KW-0812">Transmembrane</keyword>
<organism evidence="2 3">
    <name type="scientific">Roseivirga spongicola</name>
    <dbReference type="NCBI Taxonomy" id="333140"/>
    <lineage>
        <taxon>Bacteria</taxon>
        <taxon>Pseudomonadati</taxon>
        <taxon>Bacteroidota</taxon>
        <taxon>Cytophagia</taxon>
        <taxon>Cytophagales</taxon>
        <taxon>Roseivirgaceae</taxon>
        <taxon>Roseivirga</taxon>
    </lineage>
</organism>
<reference evidence="2 3" key="1">
    <citation type="submission" date="2016-01" db="EMBL/GenBank/DDBJ databases">
        <title>Genome sequencing of Roseivirga spongicola UST030701-084.</title>
        <authorList>
            <person name="Selvaratnam C."/>
            <person name="Thevarajoo S."/>
            <person name="Goh K.M."/>
            <person name="Ee R."/>
            <person name="Chan K.-G."/>
            <person name="Chong C.S."/>
        </authorList>
    </citation>
    <scope>NUCLEOTIDE SEQUENCE [LARGE SCALE GENOMIC DNA]</scope>
    <source>
        <strain evidence="2 3">UST030701-084</strain>
    </source>
</reference>
<dbReference type="AlphaFoldDB" id="A0A150X5S4"/>
<evidence type="ECO:0000256" key="1">
    <source>
        <dbReference type="SAM" id="Phobius"/>
    </source>
</evidence>
<name>A0A150X5S4_9BACT</name>
<gene>
    <name evidence="2" type="ORF">AWW68_15550</name>
</gene>
<keyword evidence="3" id="KW-1185">Reference proteome</keyword>
<comment type="caution">
    <text evidence="2">The sequence shown here is derived from an EMBL/GenBank/DDBJ whole genome shotgun (WGS) entry which is preliminary data.</text>
</comment>
<dbReference type="Proteomes" id="UP000075606">
    <property type="component" value="Unassembled WGS sequence"/>
</dbReference>
<dbReference type="STRING" id="333140.AWW68_15550"/>
<proteinExistence type="predicted"/>
<keyword evidence="1" id="KW-1133">Transmembrane helix</keyword>
<protein>
    <submittedName>
        <fullName evidence="2">Uncharacterized protein</fullName>
    </submittedName>
</protein>
<evidence type="ECO:0000313" key="2">
    <source>
        <dbReference type="EMBL" id="KYG74071.1"/>
    </source>
</evidence>
<evidence type="ECO:0000313" key="3">
    <source>
        <dbReference type="Proteomes" id="UP000075606"/>
    </source>
</evidence>
<feature type="transmembrane region" description="Helical" evidence="1">
    <location>
        <begin position="20"/>
        <end position="41"/>
    </location>
</feature>
<accession>A0A150X5S4</accession>